<gene>
    <name evidence="1" type="ORF">L6164_023297</name>
</gene>
<reference evidence="1 2" key="1">
    <citation type="journal article" date="2022" name="DNA Res.">
        <title>Chromosomal-level genome assembly of the orchid tree Bauhinia variegata (Leguminosae; Cercidoideae) supports the allotetraploid origin hypothesis of Bauhinia.</title>
        <authorList>
            <person name="Zhong Y."/>
            <person name="Chen Y."/>
            <person name="Zheng D."/>
            <person name="Pang J."/>
            <person name="Liu Y."/>
            <person name="Luo S."/>
            <person name="Meng S."/>
            <person name="Qian L."/>
            <person name="Wei D."/>
            <person name="Dai S."/>
            <person name="Zhou R."/>
        </authorList>
    </citation>
    <scope>NUCLEOTIDE SEQUENCE [LARGE SCALE GENOMIC DNA]</scope>
    <source>
        <strain evidence="1">BV-YZ2020</strain>
    </source>
</reference>
<dbReference type="Proteomes" id="UP000828941">
    <property type="component" value="Chromosome 9"/>
</dbReference>
<evidence type="ECO:0000313" key="1">
    <source>
        <dbReference type="EMBL" id="KAI4323712.1"/>
    </source>
</evidence>
<organism evidence="1 2">
    <name type="scientific">Bauhinia variegata</name>
    <name type="common">Purple orchid tree</name>
    <name type="synonym">Phanera variegata</name>
    <dbReference type="NCBI Taxonomy" id="167791"/>
    <lineage>
        <taxon>Eukaryota</taxon>
        <taxon>Viridiplantae</taxon>
        <taxon>Streptophyta</taxon>
        <taxon>Embryophyta</taxon>
        <taxon>Tracheophyta</taxon>
        <taxon>Spermatophyta</taxon>
        <taxon>Magnoliopsida</taxon>
        <taxon>eudicotyledons</taxon>
        <taxon>Gunneridae</taxon>
        <taxon>Pentapetalae</taxon>
        <taxon>rosids</taxon>
        <taxon>fabids</taxon>
        <taxon>Fabales</taxon>
        <taxon>Fabaceae</taxon>
        <taxon>Cercidoideae</taxon>
        <taxon>Cercideae</taxon>
        <taxon>Bauhiniinae</taxon>
        <taxon>Bauhinia</taxon>
    </lineage>
</organism>
<proteinExistence type="predicted"/>
<name>A0ACB9MHT4_BAUVA</name>
<sequence length="383" mass="43016">MLRPRTPTSRIQPSVHSVYEDFQPKSEITENPEAQFLQIYLPGFTKPRVRITYVNSSQMVTVIGERPINGSNKWSRFNQAFPVPENCQVEKLQSKFDQGILTITIPKKFLSQVLPPKEEKISSPPKTLVLEAKPEKAQEMLSPKSTTARVEEEPSDKKGASFPTPQNGQEGFEVKPQVKPIERDERIQEEFRAKLKLKLSPPRQMDDRVQKGAEETRQRTTFYKVPTSKQTEEKTTVGDPEKERTMRKEVKVSHGEPSESRKPGEGVGTSEVKEKESKENIEYLAKVTDPNSPTKISEREKETAGKAAAGTDERKNKEEMIDTAARKGIKDVSAATSMALTRIREGALKHEEKNLLVKMGAAVMVIAALGVYVSYRFVSSGKS</sequence>
<evidence type="ECO:0000313" key="2">
    <source>
        <dbReference type="Proteomes" id="UP000828941"/>
    </source>
</evidence>
<protein>
    <submittedName>
        <fullName evidence="1">Uncharacterized protein</fullName>
    </submittedName>
</protein>
<accession>A0ACB9MHT4</accession>
<comment type="caution">
    <text evidence="1">The sequence shown here is derived from an EMBL/GenBank/DDBJ whole genome shotgun (WGS) entry which is preliminary data.</text>
</comment>
<dbReference type="EMBL" id="CM039434">
    <property type="protein sequence ID" value="KAI4323712.1"/>
    <property type="molecule type" value="Genomic_DNA"/>
</dbReference>
<keyword evidence="2" id="KW-1185">Reference proteome</keyword>